<evidence type="ECO:0000313" key="13">
    <source>
        <dbReference type="Proteomes" id="UP000177177"/>
    </source>
</evidence>
<gene>
    <name evidence="7" type="primary">rplV</name>
    <name evidence="12" type="ORF">A3C92_00840</name>
</gene>
<comment type="subunit">
    <text evidence="7 9">Part of the 50S ribosomal subunit.</text>
</comment>
<proteinExistence type="inferred from homology"/>
<keyword evidence="2 7" id="KW-0699">rRNA-binding</keyword>
<evidence type="ECO:0000256" key="7">
    <source>
        <dbReference type="HAMAP-Rule" id="MF_01331"/>
    </source>
</evidence>
<evidence type="ECO:0000256" key="8">
    <source>
        <dbReference type="RuleBase" id="RU004005"/>
    </source>
</evidence>
<evidence type="ECO:0000256" key="9">
    <source>
        <dbReference type="RuleBase" id="RU004006"/>
    </source>
</evidence>
<comment type="caution">
    <text evidence="12">The sequence shown here is derived from an EMBL/GenBank/DDBJ whole genome shotgun (WGS) entry which is preliminary data.</text>
</comment>
<evidence type="ECO:0000256" key="3">
    <source>
        <dbReference type="ARBA" id="ARBA00022884"/>
    </source>
</evidence>
<comment type="similarity">
    <text evidence="1 7 8">Belongs to the universal ribosomal protein uL22 family.</text>
</comment>
<evidence type="ECO:0000256" key="10">
    <source>
        <dbReference type="RuleBase" id="RU004008"/>
    </source>
</evidence>
<dbReference type="SUPFAM" id="SSF54843">
    <property type="entry name" value="Ribosomal protein L22"/>
    <property type="match status" value="1"/>
</dbReference>
<reference evidence="12 13" key="1">
    <citation type="journal article" date="2016" name="Nat. Commun.">
        <title>Thousands of microbial genomes shed light on interconnected biogeochemical processes in an aquifer system.</title>
        <authorList>
            <person name="Anantharaman K."/>
            <person name="Brown C.T."/>
            <person name="Hug L.A."/>
            <person name="Sharon I."/>
            <person name="Castelle C.J."/>
            <person name="Probst A.J."/>
            <person name="Thomas B.C."/>
            <person name="Singh A."/>
            <person name="Wilkins M.J."/>
            <person name="Karaoz U."/>
            <person name="Brodie E.L."/>
            <person name="Williams K.H."/>
            <person name="Hubbard S.S."/>
            <person name="Banfield J.F."/>
        </authorList>
    </citation>
    <scope>NUCLEOTIDE SEQUENCE [LARGE SCALE GENOMIC DNA]</scope>
</reference>
<dbReference type="GO" id="GO:0006412">
    <property type="term" value="P:translation"/>
    <property type="evidence" value="ECO:0007669"/>
    <property type="project" value="UniProtKB-UniRule"/>
</dbReference>
<keyword evidence="5 7" id="KW-0687">Ribonucleoprotein</keyword>
<dbReference type="HAMAP" id="MF_01331_B">
    <property type="entry name" value="Ribosomal_uL22_B"/>
    <property type="match status" value="1"/>
</dbReference>
<evidence type="ECO:0000256" key="5">
    <source>
        <dbReference type="ARBA" id="ARBA00023274"/>
    </source>
</evidence>
<dbReference type="EMBL" id="MHQN01000031">
    <property type="protein sequence ID" value="OHA02787.1"/>
    <property type="molecule type" value="Genomic_DNA"/>
</dbReference>
<dbReference type="InterPro" id="IPR001063">
    <property type="entry name" value="Ribosomal_uL22"/>
</dbReference>
<organism evidence="12 13">
    <name type="scientific">Candidatus Sungbacteria bacterium RIFCSPHIGHO2_02_FULL_53_17</name>
    <dbReference type="NCBI Taxonomy" id="1802275"/>
    <lineage>
        <taxon>Bacteria</taxon>
        <taxon>Candidatus Sungiibacteriota</taxon>
    </lineage>
</organism>
<evidence type="ECO:0000256" key="2">
    <source>
        <dbReference type="ARBA" id="ARBA00022730"/>
    </source>
</evidence>
<comment type="function">
    <text evidence="7 10">This protein binds specifically to 23S rRNA; its binding is stimulated by other ribosomal proteins, e.g., L4, L17, and L20. It is important during the early stages of 50S assembly. It makes multiple contacts with different domains of the 23S rRNA in the assembled 50S subunit and ribosome.</text>
</comment>
<dbReference type="Pfam" id="PF00237">
    <property type="entry name" value="Ribosomal_L22"/>
    <property type="match status" value="1"/>
</dbReference>
<evidence type="ECO:0000256" key="4">
    <source>
        <dbReference type="ARBA" id="ARBA00022980"/>
    </source>
</evidence>
<dbReference type="InterPro" id="IPR047867">
    <property type="entry name" value="Ribosomal_uL22_bac/org-type"/>
</dbReference>
<dbReference type="CDD" id="cd00336">
    <property type="entry name" value="Ribosomal_L22"/>
    <property type="match status" value="1"/>
</dbReference>
<dbReference type="Proteomes" id="UP000177177">
    <property type="component" value="Unassembled WGS sequence"/>
</dbReference>
<dbReference type="GO" id="GO:0019843">
    <property type="term" value="F:rRNA binding"/>
    <property type="evidence" value="ECO:0007669"/>
    <property type="project" value="UniProtKB-UniRule"/>
</dbReference>
<dbReference type="PANTHER" id="PTHR13501">
    <property type="entry name" value="CHLOROPLAST 50S RIBOSOMAL PROTEIN L22-RELATED"/>
    <property type="match status" value="1"/>
</dbReference>
<accession>A0A1G2KTM0</accession>
<evidence type="ECO:0000256" key="11">
    <source>
        <dbReference type="SAM" id="MobiDB-lite"/>
    </source>
</evidence>
<dbReference type="InterPro" id="IPR036394">
    <property type="entry name" value="Ribosomal_uL22_sf"/>
</dbReference>
<dbReference type="GO" id="GO:0003735">
    <property type="term" value="F:structural constituent of ribosome"/>
    <property type="evidence" value="ECO:0007669"/>
    <property type="project" value="InterPro"/>
</dbReference>
<dbReference type="AlphaFoldDB" id="A0A1G2KTM0"/>
<comment type="function">
    <text evidence="7">The globular domain of the protein is located near the polypeptide exit tunnel on the outside of the subunit, while an extended beta-hairpin is found that lines the wall of the exit tunnel in the center of the 70S ribosome.</text>
</comment>
<dbReference type="InterPro" id="IPR005727">
    <property type="entry name" value="Ribosomal_uL22_bac/chlpt-type"/>
</dbReference>
<sequence length="169" mass="18577">MEMKATLRHLGIAPRKVRLMAAVVKGMTVARAERELMSRTKRSAPILLKLLRSAIANARHNFHIENQNLKVKDLRIDAGPVTARFRARAFGRAAPIRRRTSHVSLILETVGDVAAPARGVRKAAPVAREATADDVRGSSLSGRGSGAQKRQPKKKSSGFMPRIFQRKAI</sequence>
<name>A0A1G2KTM0_9BACT</name>
<protein>
    <recommendedName>
        <fullName evidence="6 7">Large ribosomal subunit protein uL22</fullName>
    </recommendedName>
</protein>
<dbReference type="GO" id="GO:0022625">
    <property type="term" value="C:cytosolic large ribosomal subunit"/>
    <property type="evidence" value="ECO:0007669"/>
    <property type="project" value="TreeGrafter"/>
</dbReference>
<feature type="region of interest" description="Disordered" evidence="11">
    <location>
        <begin position="121"/>
        <end position="162"/>
    </location>
</feature>
<evidence type="ECO:0000313" key="12">
    <source>
        <dbReference type="EMBL" id="OHA02787.1"/>
    </source>
</evidence>
<dbReference type="Gene3D" id="3.90.470.10">
    <property type="entry name" value="Ribosomal protein L22/L17"/>
    <property type="match status" value="1"/>
</dbReference>
<keyword evidence="3 7" id="KW-0694">RNA-binding</keyword>
<keyword evidence="4 7" id="KW-0689">Ribosomal protein</keyword>
<dbReference type="NCBIfam" id="TIGR01044">
    <property type="entry name" value="rplV_bact"/>
    <property type="match status" value="1"/>
</dbReference>
<evidence type="ECO:0000256" key="6">
    <source>
        <dbReference type="ARBA" id="ARBA00035207"/>
    </source>
</evidence>
<dbReference type="PANTHER" id="PTHR13501:SF8">
    <property type="entry name" value="LARGE RIBOSOMAL SUBUNIT PROTEIN UL22M"/>
    <property type="match status" value="1"/>
</dbReference>
<evidence type="ECO:0000256" key="1">
    <source>
        <dbReference type="ARBA" id="ARBA00009451"/>
    </source>
</evidence>